<evidence type="ECO:0000313" key="2">
    <source>
        <dbReference type="EMBL" id="JAE38762.1"/>
    </source>
</evidence>
<protein>
    <submittedName>
        <fullName evidence="2">Uncharacterized protein</fullName>
    </submittedName>
</protein>
<keyword evidence="1" id="KW-0472">Membrane</keyword>
<dbReference type="EMBL" id="GBRH01159134">
    <property type="protein sequence ID" value="JAE38762.1"/>
    <property type="molecule type" value="Transcribed_RNA"/>
</dbReference>
<sequence length="41" mass="4776">MKYKHQNTGLVTSLSIYHHMVHVIGGFILHHGAFFFVNYET</sequence>
<keyword evidence="1" id="KW-1133">Transmembrane helix</keyword>
<organism evidence="2">
    <name type="scientific">Arundo donax</name>
    <name type="common">Giant reed</name>
    <name type="synonym">Donax arundinaceus</name>
    <dbReference type="NCBI Taxonomy" id="35708"/>
    <lineage>
        <taxon>Eukaryota</taxon>
        <taxon>Viridiplantae</taxon>
        <taxon>Streptophyta</taxon>
        <taxon>Embryophyta</taxon>
        <taxon>Tracheophyta</taxon>
        <taxon>Spermatophyta</taxon>
        <taxon>Magnoliopsida</taxon>
        <taxon>Liliopsida</taxon>
        <taxon>Poales</taxon>
        <taxon>Poaceae</taxon>
        <taxon>PACMAD clade</taxon>
        <taxon>Arundinoideae</taxon>
        <taxon>Arundineae</taxon>
        <taxon>Arundo</taxon>
    </lineage>
</organism>
<keyword evidence="1" id="KW-0812">Transmembrane</keyword>
<evidence type="ECO:0000256" key="1">
    <source>
        <dbReference type="SAM" id="Phobius"/>
    </source>
</evidence>
<feature type="transmembrane region" description="Helical" evidence="1">
    <location>
        <begin position="20"/>
        <end position="39"/>
    </location>
</feature>
<name>A0A0A9HPW1_ARUDO</name>
<dbReference type="AlphaFoldDB" id="A0A0A9HPW1"/>
<accession>A0A0A9HPW1</accession>
<reference evidence="2" key="1">
    <citation type="submission" date="2014-09" db="EMBL/GenBank/DDBJ databases">
        <authorList>
            <person name="Magalhaes I.L.F."/>
            <person name="Oliveira U."/>
            <person name="Santos F.R."/>
            <person name="Vidigal T.H.D.A."/>
            <person name="Brescovit A.D."/>
            <person name="Santos A.J."/>
        </authorList>
    </citation>
    <scope>NUCLEOTIDE SEQUENCE</scope>
    <source>
        <tissue evidence="2">Shoot tissue taken approximately 20 cm above the soil surface</tissue>
    </source>
</reference>
<reference evidence="2" key="2">
    <citation type="journal article" date="2015" name="Data Brief">
        <title>Shoot transcriptome of the giant reed, Arundo donax.</title>
        <authorList>
            <person name="Barrero R.A."/>
            <person name="Guerrero F.D."/>
            <person name="Moolhuijzen P."/>
            <person name="Goolsby J.A."/>
            <person name="Tidwell J."/>
            <person name="Bellgard S.E."/>
            <person name="Bellgard M.I."/>
        </authorList>
    </citation>
    <scope>NUCLEOTIDE SEQUENCE</scope>
    <source>
        <tissue evidence="2">Shoot tissue taken approximately 20 cm above the soil surface</tissue>
    </source>
</reference>
<proteinExistence type="predicted"/>